<protein>
    <submittedName>
        <fullName evidence="1">Uncharacterized protein</fullName>
    </submittedName>
</protein>
<proteinExistence type="predicted"/>
<dbReference type="EMBL" id="KQ982409">
    <property type="protein sequence ID" value="KYQ56806.1"/>
    <property type="molecule type" value="Genomic_DNA"/>
</dbReference>
<dbReference type="AlphaFoldDB" id="A0A151X8V0"/>
<evidence type="ECO:0000313" key="1">
    <source>
        <dbReference type="EMBL" id="KYQ56806.1"/>
    </source>
</evidence>
<reference evidence="1 2" key="1">
    <citation type="submission" date="2015-09" db="EMBL/GenBank/DDBJ databases">
        <title>Trachymyrmex zeteki WGS genome.</title>
        <authorList>
            <person name="Nygaard S."/>
            <person name="Hu H."/>
            <person name="Boomsma J."/>
            <person name="Zhang G."/>
        </authorList>
    </citation>
    <scope>NUCLEOTIDE SEQUENCE [LARGE SCALE GENOMIC DNA]</scope>
    <source>
        <strain evidence="1">Tzet28-1</strain>
        <tissue evidence="1">Whole body</tissue>
    </source>
</reference>
<keyword evidence="2" id="KW-1185">Reference proteome</keyword>
<sequence length="85" mass="10176">MARLLYKLINKKFPNQLIKIIWSMISERSLVVANDLIVYLADSWPSNIQQNLQSLFIKLEYYFETWKLSINIDKCDVVLFFILFN</sequence>
<dbReference type="Proteomes" id="UP000075809">
    <property type="component" value="Unassembled WGS sequence"/>
</dbReference>
<gene>
    <name evidence="1" type="ORF">ALC60_04406</name>
</gene>
<name>A0A151X8V0_9HYME</name>
<accession>A0A151X8V0</accession>
<evidence type="ECO:0000313" key="2">
    <source>
        <dbReference type="Proteomes" id="UP000075809"/>
    </source>
</evidence>
<organism evidence="1 2">
    <name type="scientific">Mycetomoellerius zeteki</name>
    <dbReference type="NCBI Taxonomy" id="64791"/>
    <lineage>
        <taxon>Eukaryota</taxon>
        <taxon>Metazoa</taxon>
        <taxon>Ecdysozoa</taxon>
        <taxon>Arthropoda</taxon>
        <taxon>Hexapoda</taxon>
        <taxon>Insecta</taxon>
        <taxon>Pterygota</taxon>
        <taxon>Neoptera</taxon>
        <taxon>Endopterygota</taxon>
        <taxon>Hymenoptera</taxon>
        <taxon>Apocrita</taxon>
        <taxon>Aculeata</taxon>
        <taxon>Formicoidea</taxon>
        <taxon>Formicidae</taxon>
        <taxon>Myrmicinae</taxon>
        <taxon>Mycetomoellerius</taxon>
    </lineage>
</organism>